<reference evidence="2" key="1">
    <citation type="submission" date="2025-08" db="UniProtKB">
        <authorList>
            <consortium name="RefSeq"/>
        </authorList>
    </citation>
    <scope>IDENTIFICATION</scope>
</reference>
<name>A0ABM4C001_HYDVU</name>
<protein>
    <submittedName>
        <fullName evidence="2">Uncharacterized protein LOC136081444</fullName>
    </submittedName>
</protein>
<dbReference type="GeneID" id="136081444"/>
<gene>
    <name evidence="2" type="primary">LOC136081444</name>
</gene>
<dbReference type="RefSeq" id="XP_065654831.1">
    <property type="nucleotide sequence ID" value="XM_065798759.1"/>
</dbReference>
<dbReference type="Proteomes" id="UP001652625">
    <property type="component" value="Chromosome 06"/>
</dbReference>
<accession>A0ABM4C001</accession>
<sequence length="169" mass="19626">MDCTTDITHQEQLTLVLRFYNCKLFAVEEHFIGFVDISRTTGEVLTETFLKHLTEAGLDLLNCRGQSYDNEANMKRIHSVEIANSSEYDTFTKFQANNLAKQMSKFTFMVSLSVWYDILFQSPDYDLSTAQTEIDQLFKYFNDLRDKGIKDAKHFAMEIAEELEVSPQF</sequence>
<keyword evidence="1" id="KW-1185">Reference proteome</keyword>
<organism evidence="1 2">
    <name type="scientific">Hydra vulgaris</name>
    <name type="common">Hydra</name>
    <name type="synonym">Hydra attenuata</name>
    <dbReference type="NCBI Taxonomy" id="6087"/>
    <lineage>
        <taxon>Eukaryota</taxon>
        <taxon>Metazoa</taxon>
        <taxon>Cnidaria</taxon>
        <taxon>Hydrozoa</taxon>
        <taxon>Hydroidolina</taxon>
        <taxon>Anthoathecata</taxon>
        <taxon>Aplanulata</taxon>
        <taxon>Hydridae</taxon>
        <taxon>Hydra</taxon>
    </lineage>
</organism>
<proteinExistence type="predicted"/>
<dbReference type="PANTHER" id="PTHR45749:SF21">
    <property type="entry name" value="DUF4371 DOMAIN-CONTAINING PROTEIN"/>
    <property type="match status" value="1"/>
</dbReference>
<evidence type="ECO:0000313" key="2">
    <source>
        <dbReference type="RefSeq" id="XP_065654831.1"/>
    </source>
</evidence>
<evidence type="ECO:0000313" key="1">
    <source>
        <dbReference type="Proteomes" id="UP001652625"/>
    </source>
</evidence>
<dbReference type="PANTHER" id="PTHR45749">
    <property type="match status" value="1"/>
</dbReference>